<feature type="compositionally biased region" description="Basic and acidic residues" evidence="1">
    <location>
        <begin position="374"/>
        <end position="386"/>
    </location>
</feature>
<accession>A0A8T3E473</accession>
<feature type="compositionally biased region" description="Low complexity" evidence="1">
    <location>
        <begin position="317"/>
        <end position="341"/>
    </location>
</feature>
<feature type="compositionally biased region" description="Low complexity" evidence="1">
    <location>
        <begin position="105"/>
        <end position="116"/>
    </location>
</feature>
<reference evidence="3" key="1">
    <citation type="submission" date="2021-01" db="EMBL/GenBank/DDBJ databases">
        <authorList>
            <person name="Zahm M."/>
            <person name="Roques C."/>
            <person name="Cabau C."/>
            <person name="Klopp C."/>
            <person name="Donnadieu C."/>
            <person name="Jouanno E."/>
            <person name="Lampietro C."/>
            <person name="Louis A."/>
            <person name="Herpin A."/>
            <person name="Echchiki A."/>
            <person name="Berthelot C."/>
            <person name="Parey E."/>
            <person name="Roest-Crollius H."/>
            <person name="Braasch I."/>
            <person name="Postlethwait J."/>
            <person name="Bobe J."/>
            <person name="Montfort J."/>
            <person name="Bouchez O."/>
            <person name="Begum T."/>
            <person name="Mejri S."/>
            <person name="Adams A."/>
            <person name="Chen W.-J."/>
            <person name="Guiguen Y."/>
        </authorList>
    </citation>
    <scope>NUCLEOTIDE SEQUENCE</scope>
    <source>
        <tissue evidence="3">Blood</tissue>
    </source>
</reference>
<name>A0A8T3E473_9TELE</name>
<evidence type="ECO:0000313" key="4">
    <source>
        <dbReference type="Proteomes" id="UP000829720"/>
    </source>
</evidence>
<feature type="region of interest" description="Disordered" evidence="1">
    <location>
        <begin position="409"/>
        <end position="428"/>
    </location>
</feature>
<organism evidence="3 4">
    <name type="scientific">Albula goreensis</name>
    <dbReference type="NCBI Taxonomy" id="1534307"/>
    <lineage>
        <taxon>Eukaryota</taxon>
        <taxon>Metazoa</taxon>
        <taxon>Chordata</taxon>
        <taxon>Craniata</taxon>
        <taxon>Vertebrata</taxon>
        <taxon>Euteleostomi</taxon>
        <taxon>Actinopterygii</taxon>
        <taxon>Neopterygii</taxon>
        <taxon>Teleostei</taxon>
        <taxon>Albuliformes</taxon>
        <taxon>Albulidae</taxon>
        <taxon>Albula</taxon>
    </lineage>
</organism>
<protein>
    <recommendedName>
        <fullName evidence="2">Rel homology dimerisation domain-containing protein</fullName>
    </recommendedName>
</protein>
<dbReference type="InterPro" id="IPR008366">
    <property type="entry name" value="NFAT"/>
</dbReference>
<dbReference type="Proteomes" id="UP000829720">
    <property type="component" value="Unassembled WGS sequence"/>
</dbReference>
<dbReference type="InterPro" id="IPR013783">
    <property type="entry name" value="Ig-like_fold"/>
</dbReference>
<dbReference type="PANTHER" id="PTHR12533">
    <property type="entry name" value="NFAT"/>
    <property type="match status" value="1"/>
</dbReference>
<feature type="non-terminal residue" evidence="3">
    <location>
        <position position="1"/>
    </location>
</feature>
<evidence type="ECO:0000256" key="1">
    <source>
        <dbReference type="SAM" id="MobiDB-lite"/>
    </source>
</evidence>
<gene>
    <name evidence="3" type="ORF">AGOR_G00003840</name>
</gene>
<feature type="region of interest" description="Disordered" evidence="1">
    <location>
        <begin position="73"/>
        <end position="121"/>
    </location>
</feature>
<dbReference type="PANTHER" id="PTHR12533:SF6">
    <property type="entry name" value="NUCLEAR FACTOR OF ACTIVATED T-CELLS, CYTOPLASMIC 3"/>
    <property type="match status" value="1"/>
</dbReference>
<dbReference type="Gene3D" id="2.60.40.10">
    <property type="entry name" value="Immunoglobulins"/>
    <property type="match status" value="1"/>
</dbReference>
<dbReference type="GO" id="GO:0033173">
    <property type="term" value="P:calcineurin-NFAT signaling cascade"/>
    <property type="evidence" value="ECO:0007669"/>
    <property type="project" value="TreeGrafter"/>
</dbReference>
<dbReference type="AlphaFoldDB" id="A0A8T3E473"/>
<dbReference type="InterPro" id="IPR032397">
    <property type="entry name" value="RHD_dimer"/>
</dbReference>
<feature type="compositionally biased region" description="Low complexity" evidence="1">
    <location>
        <begin position="221"/>
        <end position="247"/>
    </location>
</feature>
<dbReference type="InterPro" id="IPR014756">
    <property type="entry name" value="Ig_E-set"/>
</dbReference>
<dbReference type="Pfam" id="PF16179">
    <property type="entry name" value="RHD_dimer"/>
    <property type="match status" value="1"/>
</dbReference>
<dbReference type="GO" id="GO:0000981">
    <property type="term" value="F:DNA-binding transcription factor activity, RNA polymerase II-specific"/>
    <property type="evidence" value="ECO:0007669"/>
    <property type="project" value="TreeGrafter"/>
</dbReference>
<feature type="compositionally biased region" description="Polar residues" evidence="1">
    <location>
        <begin position="303"/>
        <end position="316"/>
    </location>
</feature>
<dbReference type="EMBL" id="JAERUA010000001">
    <property type="protein sequence ID" value="KAI1904259.1"/>
    <property type="molecule type" value="Genomic_DNA"/>
</dbReference>
<feature type="region of interest" description="Disordered" evidence="1">
    <location>
        <begin position="221"/>
        <end position="386"/>
    </location>
</feature>
<feature type="compositionally biased region" description="Polar residues" evidence="1">
    <location>
        <begin position="279"/>
        <end position="290"/>
    </location>
</feature>
<dbReference type="OrthoDB" id="5346094at2759"/>
<proteinExistence type="predicted"/>
<keyword evidence="4" id="KW-1185">Reference proteome</keyword>
<evidence type="ECO:0000313" key="3">
    <source>
        <dbReference type="EMBL" id="KAI1904259.1"/>
    </source>
</evidence>
<dbReference type="SUPFAM" id="SSF81296">
    <property type="entry name" value="E set domains"/>
    <property type="match status" value="1"/>
</dbReference>
<dbReference type="GO" id="GO:0000978">
    <property type="term" value="F:RNA polymerase II cis-regulatory region sequence-specific DNA binding"/>
    <property type="evidence" value="ECO:0007669"/>
    <property type="project" value="TreeGrafter"/>
</dbReference>
<evidence type="ECO:0000259" key="2">
    <source>
        <dbReference type="Pfam" id="PF16179"/>
    </source>
</evidence>
<feature type="compositionally biased region" description="Polar residues" evidence="1">
    <location>
        <begin position="255"/>
        <end position="271"/>
    </location>
</feature>
<sequence length="428" mass="45400">DGRPQWEVDAKIVREKSQGSTIVVEVPPYHSKALTSAVQVQFYVCNGKRKRSQSQRFTYLSVLVKQEHRDELDMSPAPTMPLPLPLAHPGRTQLPSPDQGHPHDSLLSSSPRGLLPSMPPPQPAYSPMAASFQHLPHLPARGLNTASDCQLIGPPLAFHSALPPPARPSYQAMQQSLPYNGQPSLPMSAVSTQAYERMPFQPDPASSHPLGMGMVYHSPTSATLASSTPPSASSQSLAHASSHLHSLGYPCPNPVQVTSPTHPRAQPTPQLQHALGYHSTGQRSASCPSPTNAPLPMVPSPHSGPSSPQLHSLPYQSPNAGPASSPSPTSSSPLVHLPHSGQPSPQAASPGMASLPSVSPLVHPMAGQTPFPPEGERLNIKQEPEDKELTFHAIGLQDITLDDVNEIIGRDMSQSPGSHGPTAAHGQS</sequence>
<comment type="caution">
    <text evidence="3">The sequence shown here is derived from an EMBL/GenBank/DDBJ whole genome shotgun (WGS) entry which is preliminary data.</text>
</comment>
<feature type="domain" description="Rel homology dimerisation" evidence="2">
    <location>
        <begin position="2"/>
        <end position="60"/>
    </location>
</feature>
<dbReference type="GO" id="GO:0005667">
    <property type="term" value="C:transcription regulator complex"/>
    <property type="evidence" value="ECO:0007669"/>
    <property type="project" value="TreeGrafter"/>
</dbReference>
<dbReference type="GO" id="GO:0007399">
    <property type="term" value="P:nervous system development"/>
    <property type="evidence" value="ECO:0007669"/>
    <property type="project" value="UniProtKB-ARBA"/>
</dbReference>